<evidence type="ECO:0000259" key="5">
    <source>
        <dbReference type="Pfam" id="PF00156"/>
    </source>
</evidence>
<gene>
    <name evidence="4" type="primary">pyrR</name>
    <name evidence="6" type="ORF">C0187_03970</name>
</gene>
<organism evidence="6 7">
    <name type="scientific">Calditerrivibrio nitroreducens</name>
    <dbReference type="NCBI Taxonomy" id="477976"/>
    <lineage>
        <taxon>Bacteria</taxon>
        <taxon>Pseudomonadati</taxon>
        <taxon>Deferribacterota</taxon>
        <taxon>Deferribacteres</taxon>
        <taxon>Deferribacterales</taxon>
        <taxon>Calditerrivibrionaceae</taxon>
    </lineage>
</organism>
<dbReference type="FunFam" id="3.40.50.2020:FF:000020">
    <property type="entry name" value="Bifunctional protein PyrR"/>
    <property type="match status" value="1"/>
</dbReference>
<feature type="short sequence motif" description="PRPP-binding" evidence="4">
    <location>
        <begin position="98"/>
        <end position="110"/>
    </location>
</feature>
<keyword evidence="4 6" id="KW-0808">Transferase</keyword>
<dbReference type="InterPro" id="IPR050137">
    <property type="entry name" value="PyrR_bifunctional"/>
</dbReference>
<comment type="catalytic activity">
    <reaction evidence="4">
        <text>UMP + diphosphate = 5-phospho-alpha-D-ribose 1-diphosphate + uracil</text>
        <dbReference type="Rhea" id="RHEA:13017"/>
        <dbReference type="ChEBI" id="CHEBI:17568"/>
        <dbReference type="ChEBI" id="CHEBI:33019"/>
        <dbReference type="ChEBI" id="CHEBI:57865"/>
        <dbReference type="ChEBI" id="CHEBI:58017"/>
        <dbReference type="EC" id="2.4.2.9"/>
    </reaction>
</comment>
<comment type="function">
    <text evidence="4">Also displays a weak uracil phosphoribosyltransferase activity which is not physiologically significant.</text>
</comment>
<dbReference type="GO" id="GO:0006355">
    <property type="term" value="P:regulation of DNA-templated transcription"/>
    <property type="evidence" value="ECO:0007669"/>
    <property type="project" value="UniProtKB-UniRule"/>
</dbReference>
<dbReference type="GO" id="GO:0004845">
    <property type="term" value="F:uracil phosphoribosyltransferase activity"/>
    <property type="evidence" value="ECO:0007669"/>
    <property type="project" value="UniProtKB-UniRule"/>
</dbReference>
<evidence type="ECO:0000256" key="4">
    <source>
        <dbReference type="HAMAP-Rule" id="MF_01219"/>
    </source>
</evidence>
<protein>
    <recommendedName>
        <fullName evidence="4">Bifunctional protein PyrR</fullName>
    </recommendedName>
    <domain>
        <recommendedName>
            <fullName evidence="4">Pyrimidine operon regulatory protein</fullName>
        </recommendedName>
    </domain>
    <domain>
        <recommendedName>
            <fullName evidence="4">Uracil phosphoribosyltransferase</fullName>
            <shortName evidence="4">UPRTase</shortName>
            <ecNumber evidence="4">2.4.2.9</ecNumber>
        </recommendedName>
    </domain>
</protein>
<comment type="function">
    <text evidence="4">Regulates the transcription of the pyrimidine nucleotide (pyr) operon in response to exogenous pyrimidines.</text>
</comment>
<dbReference type="InterPro" id="IPR000836">
    <property type="entry name" value="PRTase_dom"/>
</dbReference>
<dbReference type="SUPFAM" id="SSF53271">
    <property type="entry name" value="PRTase-like"/>
    <property type="match status" value="1"/>
</dbReference>
<evidence type="ECO:0000256" key="2">
    <source>
        <dbReference type="ARBA" id="ARBA00023015"/>
    </source>
</evidence>
<evidence type="ECO:0000313" key="7">
    <source>
        <dbReference type="Proteomes" id="UP000242881"/>
    </source>
</evidence>
<accession>A0A2J6WM10</accession>
<sequence length="178" mass="20231">MVEKEILNKHEIDNILVRLSFQIIEKIKDDADFALVGIKRRGAILADRIASTIEKFKSLKPMIGYLDITLYRDDLTEISEFPKLLGSDLNFDVKGKTIILIDDVIFTGRTVRAALDAIIDYGRPKKIIFVALIDRGHRELPIQPDFVGKYVPTNIEEKINVKLHEIDGLDSVTIEKRG</sequence>
<dbReference type="InterPro" id="IPR029057">
    <property type="entry name" value="PRTase-like"/>
</dbReference>
<evidence type="ECO:0000313" key="6">
    <source>
        <dbReference type="EMBL" id="PMP71411.1"/>
    </source>
</evidence>
<dbReference type="HAMAP" id="MF_01219">
    <property type="entry name" value="PyrR"/>
    <property type="match status" value="1"/>
</dbReference>
<dbReference type="Gene3D" id="3.40.50.2020">
    <property type="match status" value="1"/>
</dbReference>
<dbReference type="InterPro" id="IPR023050">
    <property type="entry name" value="PyrR"/>
</dbReference>
<feature type="domain" description="Phosphoribosyltransferase" evidence="5">
    <location>
        <begin position="4"/>
        <end position="148"/>
    </location>
</feature>
<evidence type="ECO:0000256" key="3">
    <source>
        <dbReference type="ARBA" id="ARBA00023163"/>
    </source>
</evidence>
<dbReference type="CDD" id="cd06223">
    <property type="entry name" value="PRTases_typeI"/>
    <property type="match status" value="1"/>
</dbReference>
<keyword evidence="4 6" id="KW-0328">Glycosyltransferase</keyword>
<reference evidence="6 7" key="1">
    <citation type="submission" date="2018-01" db="EMBL/GenBank/DDBJ databases">
        <title>Metagenomic assembled genomes from two thermal pools in the Uzon Caldera, Kamchatka, Russia.</title>
        <authorList>
            <person name="Wilkins L."/>
            <person name="Ettinger C."/>
        </authorList>
    </citation>
    <scope>NUCLEOTIDE SEQUENCE [LARGE SCALE GENOMIC DNA]</scope>
    <source>
        <strain evidence="6">ZAV-05</strain>
    </source>
</reference>
<proteinExistence type="inferred from homology"/>
<dbReference type="Pfam" id="PF00156">
    <property type="entry name" value="Pribosyltran"/>
    <property type="match status" value="1"/>
</dbReference>
<name>A0A2J6WM10_9BACT</name>
<dbReference type="EMBL" id="PNIN01000041">
    <property type="protein sequence ID" value="PMP71411.1"/>
    <property type="molecule type" value="Genomic_DNA"/>
</dbReference>
<keyword evidence="3 4" id="KW-0804">Transcription</keyword>
<dbReference type="EC" id="2.4.2.9" evidence="4"/>
<dbReference type="NCBIfam" id="NF003549">
    <property type="entry name" value="PRK05205.1-5"/>
    <property type="match status" value="1"/>
</dbReference>
<comment type="caution">
    <text evidence="6">The sequence shown here is derived from an EMBL/GenBank/DDBJ whole genome shotgun (WGS) entry which is preliminary data.</text>
</comment>
<dbReference type="RefSeq" id="WP_424605521.1">
    <property type="nucleotide sequence ID" value="NZ_JBNAVA010000005.1"/>
</dbReference>
<dbReference type="Proteomes" id="UP000242881">
    <property type="component" value="Unassembled WGS sequence"/>
</dbReference>
<dbReference type="AlphaFoldDB" id="A0A2J6WM10"/>
<dbReference type="PANTHER" id="PTHR11608">
    <property type="entry name" value="BIFUNCTIONAL PROTEIN PYRR"/>
    <property type="match status" value="1"/>
</dbReference>
<dbReference type="PANTHER" id="PTHR11608:SF0">
    <property type="entry name" value="BIFUNCTIONAL PROTEIN PYRR"/>
    <property type="match status" value="1"/>
</dbReference>
<keyword evidence="2 4" id="KW-0805">Transcription regulation</keyword>
<evidence type="ECO:0000256" key="1">
    <source>
        <dbReference type="ARBA" id="ARBA00005565"/>
    </source>
</evidence>
<comment type="similarity">
    <text evidence="1 4">Belongs to the purine/pyrimidine phosphoribosyltransferase family. PyrR subfamily.</text>
</comment>